<dbReference type="AlphaFoldDB" id="A0A1I2HXQ3"/>
<dbReference type="EMBL" id="FONX01000047">
    <property type="protein sequence ID" value="SFF34829.1"/>
    <property type="molecule type" value="Genomic_DNA"/>
</dbReference>
<reference evidence="2" key="1">
    <citation type="submission" date="2016-10" db="EMBL/GenBank/DDBJ databases">
        <authorList>
            <person name="Varghese N."/>
            <person name="Submissions S."/>
        </authorList>
    </citation>
    <scope>NUCLEOTIDE SEQUENCE [LARGE SCALE GENOMIC DNA]</scope>
    <source>
        <strain evidence="2">DSM 27981</strain>
    </source>
</reference>
<proteinExistence type="predicted"/>
<evidence type="ECO:0000313" key="1">
    <source>
        <dbReference type="EMBL" id="SFF34829.1"/>
    </source>
</evidence>
<keyword evidence="2" id="KW-1185">Reference proteome</keyword>
<accession>A0A1I2HXQ3</accession>
<sequence>MPLLAWEESAAAEAACTIARSIRKCDVIVSTVGGTHQVPGDQLILYSASHHAQVLAGQLPRERVSSTKTASDWHRTKVFTGAVLELADAPDAACKQAATTKWNKIIHATFAGGSVVSASQFLSGKRAAAIVELLRNGTLVEDDELPIADIERAITIAKADSWNAPTA</sequence>
<organism evidence="1 2">
    <name type="scientific">Paracidovorax wautersii</name>
    <dbReference type="NCBI Taxonomy" id="1177982"/>
    <lineage>
        <taxon>Bacteria</taxon>
        <taxon>Pseudomonadati</taxon>
        <taxon>Pseudomonadota</taxon>
        <taxon>Betaproteobacteria</taxon>
        <taxon>Burkholderiales</taxon>
        <taxon>Comamonadaceae</taxon>
        <taxon>Paracidovorax</taxon>
    </lineage>
</organism>
<dbReference type="Proteomes" id="UP000199119">
    <property type="component" value="Unassembled WGS sequence"/>
</dbReference>
<evidence type="ECO:0000313" key="2">
    <source>
        <dbReference type="Proteomes" id="UP000199119"/>
    </source>
</evidence>
<name>A0A1I2HXQ3_9BURK</name>
<protein>
    <submittedName>
        <fullName evidence="1">Uncharacterized protein</fullName>
    </submittedName>
</protein>
<gene>
    <name evidence="1" type="ORF">SAMN04489711_1474</name>
</gene>